<keyword evidence="2" id="KW-1185">Reference proteome</keyword>
<reference evidence="1 2" key="1">
    <citation type="submission" date="2019-04" db="EMBL/GenBank/DDBJ databases">
        <title>Bacillus caeni sp. nov., a bacterium isolated from mangrove sediment.</title>
        <authorList>
            <person name="Huang H."/>
            <person name="Mo K."/>
            <person name="Hu Y."/>
        </authorList>
    </citation>
    <scope>NUCLEOTIDE SEQUENCE [LARGE SCALE GENOMIC DNA]</scope>
    <source>
        <strain evidence="1 2">HB172195</strain>
    </source>
</reference>
<dbReference type="Proteomes" id="UP000308230">
    <property type="component" value="Unassembled WGS sequence"/>
</dbReference>
<accession>A0A5R9EVH5</accession>
<dbReference type="AlphaFoldDB" id="A0A5R9EVH5"/>
<organism evidence="1 2">
    <name type="scientific">Exobacillus caeni</name>
    <dbReference type="NCBI Taxonomy" id="2574798"/>
    <lineage>
        <taxon>Bacteria</taxon>
        <taxon>Bacillati</taxon>
        <taxon>Bacillota</taxon>
        <taxon>Bacilli</taxon>
        <taxon>Bacillales</taxon>
        <taxon>Guptibacillaceae</taxon>
        <taxon>Exobacillus</taxon>
    </lineage>
</organism>
<dbReference type="OrthoDB" id="2680239at2"/>
<sequence length="89" mass="10413">MHVILLLSAKHHNQEGFLVNLEKLISQFIETKNRQPENADELLDFLQRSYLTGQVTLSQYQSLFRVLQDRGAKKPDYFNDETKTETMKA</sequence>
<gene>
    <name evidence="1" type="ORF">FCL54_21735</name>
</gene>
<dbReference type="InterPro" id="IPR025553">
    <property type="entry name" value="YppF"/>
</dbReference>
<name>A0A5R9EVH5_9BACL</name>
<evidence type="ECO:0000313" key="1">
    <source>
        <dbReference type="EMBL" id="TLS35222.1"/>
    </source>
</evidence>
<protein>
    <recommendedName>
        <fullName evidence="3">YppF-like protein</fullName>
    </recommendedName>
</protein>
<evidence type="ECO:0008006" key="3">
    <source>
        <dbReference type="Google" id="ProtNLM"/>
    </source>
</evidence>
<dbReference type="Pfam" id="PF14178">
    <property type="entry name" value="YppF"/>
    <property type="match status" value="1"/>
</dbReference>
<dbReference type="EMBL" id="SWLG01000026">
    <property type="protein sequence ID" value="TLS35222.1"/>
    <property type="molecule type" value="Genomic_DNA"/>
</dbReference>
<comment type="caution">
    <text evidence="1">The sequence shown here is derived from an EMBL/GenBank/DDBJ whole genome shotgun (WGS) entry which is preliminary data.</text>
</comment>
<evidence type="ECO:0000313" key="2">
    <source>
        <dbReference type="Proteomes" id="UP000308230"/>
    </source>
</evidence>
<proteinExistence type="predicted"/>